<accession>A0A1Y2DSX0</accession>
<evidence type="ECO:0000259" key="1">
    <source>
        <dbReference type="Pfam" id="PF12222"/>
    </source>
</evidence>
<feature type="domain" description="Peptide N-acetyl-beta-D-glucosaminyl asparaginase amidase A N-terminal" evidence="1">
    <location>
        <begin position="2"/>
        <end position="318"/>
    </location>
</feature>
<keyword evidence="3" id="KW-1185">Reference proteome</keyword>
<dbReference type="InParanoid" id="A0A1Y2DSX0"/>
<evidence type="ECO:0000313" key="3">
    <source>
        <dbReference type="Proteomes" id="UP000193689"/>
    </source>
</evidence>
<dbReference type="InterPro" id="IPR021102">
    <property type="entry name" value="PNGase_A"/>
</dbReference>
<name>A0A1Y2DSX0_9PEZI</name>
<dbReference type="Pfam" id="PF12222">
    <property type="entry name" value="PNGaseA"/>
    <property type="match status" value="1"/>
</dbReference>
<dbReference type="GeneID" id="63770739"/>
<feature type="non-terminal residue" evidence="2">
    <location>
        <position position="420"/>
    </location>
</feature>
<dbReference type="Pfam" id="PF25156">
    <property type="entry name" value="PNGase_A_C"/>
    <property type="match status" value="1"/>
</dbReference>
<dbReference type="PANTHER" id="PTHR31104">
    <property type="entry name" value="PEPTIDE-N4-(N-ACETYL-BETA-GLUCOSAMINYL)ASPARAGINE AMIDASE A PROTEIN"/>
    <property type="match status" value="1"/>
</dbReference>
<reference evidence="2 3" key="1">
    <citation type="submission" date="2016-07" db="EMBL/GenBank/DDBJ databases">
        <title>Pervasive Adenine N6-methylation of Active Genes in Fungi.</title>
        <authorList>
            <consortium name="DOE Joint Genome Institute"/>
            <person name="Mondo S.J."/>
            <person name="Dannebaum R.O."/>
            <person name="Kuo R.C."/>
            <person name="Labutti K."/>
            <person name="Haridas S."/>
            <person name="Kuo A."/>
            <person name="Salamov A."/>
            <person name="Ahrendt S.R."/>
            <person name="Lipzen A."/>
            <person name="Sullivan W."/>
            <person name="Andreopoulos W.B."/>
            <person name="Clum A."/>
            <person name="Lindquist E."/>
            <person name="Daum C."/>
            <person name="Ramamoorthy G.K."/>
            <person name="Gryganskyi A."/>
            <person name="Culley D."/>
            <person name="Magnuson J.K."/>
            <person name="James T.Y."/>
            <person name="O'Malley M.A."/>
            <person name="Stajich J.E."/>
            <person name="Spatafora J.W."/>
            <person name="Visel A."/>
            <person name="Grigoriev I.V."/>
        </authorList>
    </citation>
    <scope>NUCLEOTIDE SEQUENCE [LARGE SCALE GENOMIC DNA]</scope>
    <source>
        <strain evidence="2 3">CBS 129021</strain>
    </source>
</reference>
<dbReference type="OrthoDB" id="1612078at2759"/>
<dbReference type="Proteomes" id="UP000193689">
    <property type="component" value="Unassembled WGS sequence"/>
</dbReference>
<organism evidence="2 3">
    <name type="scientific">Pseudomassariella vexata</name>
    <dbReference type="NCBI Taxonomy" id="1141098"/>
    <lineage>
        <taxon>Eukaryota</taxon>
        <taxon>Fungi</taxon>
        <taxon>Dikarya</taxon>
        <taxon>Ascomycota</taxon>
        <taxon>Pezizomycotina</taxon>
        <taxon>Sordariomycetes</taxon>
        <taxon>Xylariomycetidae</taxon>
        <taxon>Amphisphaeriales</taxon>
        <taxon>Pseudomassariaceae</taxon>
        <taxon>Pseudomassariella</taxon>
    </lineage>
</organism>
<comment type="caution">
    <text evidence="2">The sequence shown here is derived from an EMBL/GenBank/DDBJ whole genome shotgun (WGS) entry which is preliminary data.</text>
</comment>
<evidence type="ECO:0000313" key="2">
    <source>
        <dbReference type="EMBL" id="ORY61755.1"/>
    </source>
</evidence>
<dbReference type="EMBL" id="MCFJ01000010">
    <property type="protein sequence ID" value="ORY61755.1"/>
    <property type="molecule type" value="Genomic_DNA"/>
</dbReference>
<dbReference type="STRING" id="1141098.A0A1Y2DSX0"/>
<gene>
    <name evidence="2" type="ORF">BCR38DRAFT_298859</name>
</gene>
<dbReference type="AlphaFoldDB" id="A0A1Y2DSX0"/>
<dbReference type="RefSeq" id="XP_040713832.1">
    <property type="nucleotide sequence ID" value="XM_040854527.1"/>
</dbReference>
<feature type="non-terminal residue" evidence="2">
    <location>
        <position position="1"/>
    </location>
</feature>
<proteinExistence type="predicted"/>
<protein>
    <submittedName>
        <fullName evidence="2">Peptide-N4-(N-acetyl-beta-glucosaminyl)asparagine amidase A</fullName>
    </submittedName>
</protein>
<sequence length="420" mass="45863">SCRQTIIEHVFSNSYGSPYVGAYTPPVGCNFTTTIFNLSVTSQGRQYDRLALLYFGDIEVWRTSTAMPTQSGIHWSFQKDMTVFHSILSTEQKVIFDLANVIDGNLYTGAFDVNLEALYFDDDYTAGFFPAEEIYPISLLSSADNATSVFSLPGDSGSVNVTLPRNIKTAVVSLMASGNGAEEFWYTNVPSEYTNTFNSPWGLLNGYGPFREVQLLIDGQLAGVSWPFPILFTGGVDPGAWRPIVGIDTYDLPSFEIDVTPWLYLLCDGNEHSFQLQVIGFDATAPGLIGPIGQNWWVSGSLFVWLDHATNQTVAGLKSTSGSGPAFDFNSNINKVIEPNGTVTNSSLYFSLEAHRSLSISSTIQAANGSSRTVTWEQNLSFINTQTVTNQALNQSSTMVTEGSHLGSASNIVSNYKYPI</sequence>
<dbReference type="InterPro" id="IPR056948">
    <property type="entry name" value="PNGaseA_N"/>
</dbReference>